<dbReference type="EMBL" id="VCGU01000002">
    <property type="protein sequence ID" value="TRY79184.1"/>
    <property type="molecule type" value="Genomic_DNA"/>
</dbReference>
<dbReference type="STRING" id="6832.A0A553PND6"/>
<dbReference type="Gene3D" id="6.10.140.1460">
    <property type="match status" value="1"/>
</dbReference>
<comment type="function">
    <text evidence="2">Catalyzes the post-translational formation of 4-hydroxyproline in -Xaa-Pro-Gly- sequences in collagens and other proteins.</text>
</comment>
<evidence type="ECO:0000256" key="4">
    <source>
        <dbReference type="ARBA" id="ARBA00006511"/>
    </source>
</evidence>
<keyword evidence="15" id="KW-1185">Reference proteome</keyword>
<comment type="cofactor">
    <cofactor evidence="1">
        <name>L-ascorbate</name>
        <dbReference type="ChEBI" id="CHEBI:38290"/>
    </cofactor>
</comment>
<evidence type="ECO:0000256" key="10">
    <source>
        <dbReference type="ARBA" id="ARBA00023002"/>
    </source>
</evidence>
<dbReference type="GO" id="GO:0004656">
    <property type="term" value="F:procollagen-proline 4-dioxygenase activity"/>
    <property type="evidence" value="ECO:0007669"/>
    <property type="project" value="UniProtKB-EC"/>
</dbReference>
<dbReference type="EC" id="1.14.11.2" evidence="5"/>
<dbReference type="InterPro" id="IPR045054">
    <property type="entry name" value="P4HA-like"/>
</dbReference>
<comment type="caution">
    <text evidence="14">The sequence shown here is derived from an EMBL/GenBank/DDBJ whole genome shotgun (WGS) entry which is preliminary data.</text>
</comment>
<gene>
    <name evidence="14" type="ORF">TCAL_01971</name>
</gene>
<evidence type="ECO:0000256" key="5">
    <source>
        <dbReference type="ARBA" id="ARBA00012269"/>
    </source>
</evidence>
<dbReference type="PROSITE" id="PS51471">
    <property type="entry name" value="FE2OG_OXY"/>
    <property type="match status" value="1"/>
</dbReference>
<evidence type="ECO:0000256" key="2">
    <source>
        <dbReference type="ARBA" id="ARBA00002035"/>
    </source>
</evidence>
<evidence type="ECO:0000313" key="14">
    <source>
        <dbReference type="EMBL" id="TRY79184.1"/>
    </source>
</evidence>
<keyword evidence="8" id="KW-0847">Vitamin C</keyword>
<reference evidence="14 15" key="1">
    <citation type="journal article" date="2018" name="Nat. Ecol. Evol.">
        <title>Genomic signatures of mitonuclear coevolution across populations of Tigriopus californicus.</title>
        <authorList>
            <person name="Barreto F.S."/>
            <person name="Watson E.T."/>
            <person name="Lima T.G."/>
            <person name="Willett C.S."/>
            <person name="Edmands S."/>
            <person name="Li W."/>
            <person name="Burton R.S."/>
        </authorList>
    </citation>
    <scope>NUCLEOTIDE SEQUENCE [LARGE SCALE GENOMIC DNA]</scope>
    <source>
        <strain evidence="14 15">San Diego</strain>
    </source>
</reference>
<dbReference type="Proteomes" id="UP000318571">
    <property type="component" value="Chromosome 6"/>
</dbReference>
<evidence type="ECO:0000259" key="13">
    <source>
        <dbReference type="PROSITE" id="PS51471"/>
    </source>
</evidence>
<dbReference type="FunFam" id="1.25.40.10:FF:000006">
    <property type="entry name" value="Prolyl 4-hydroxylase subunit alpha 2"/>
    <property type="match status" value="1"/>
</dbReference>
<dbReference type="SMART" id="SM00702">
    <property type="entry name" value="P4Hc"/>
    <property type="match status" value="1"/>
</dbReference>
<dbReference type="GO" id="GO:0005788">
    <property type="term" value="C:endoplasmic reticulum lumen"/>
    <property type="evidence" value="ECO:0007669"/>
    <property type="project" value="UniProtKB-SubCell"/>
</dbReference>
<keyword evidence="10" id="KW-0560">Oxidoreductase</keyword>
<organism evidence="14 15">
    <name type="scientific">Tigriopus californicus</name>
    <name type="common">Marine copepod</name>
    <dbReference type="NCBI Taxonomy" id="6832"/>
    <lineage>
        <taxon>Eukaryota</taxon>
        <taxon>Metazoa</taxon>
        <taxon>Ecdysozoa</taxon>
        <taxon>Arthropoda</taxon>
        <taxon>Crustacea</taxon>
        <taxon>Multicrustacea</taxon>
        <taxon>Hexanauplia</taxon>
        <taxon>Copepoda</taxon>
        <taxon>Harpacticoida</taxon>
        <taxon>Harpacticidae</taxon>
        <taxon>Tigriopus</taxon>
    </lineage>
</organism>
<dbReference type="InterPro" id="IPR005123">
    <property type="entry name" value="Oxoglu/Fe-dep_dioxygenase_dom"/>
</dbReference>
<dbReference type="InterPro" id="IPR044862">
    <property type="entry name" value="Pro_4_hyd_alph_FE2OG_OXY"/>
</dbReference>
<keyword evidence="11" id="KW-0408">Iron</keyword>
<dbReference type="AlphaFoldDB" id="A0A553PND6"/>
<dbReference type="InterPro" id="IPR059068">
    <property type="entry name" value="TPR_P4H"/>
</dbReference>
<proteinExistence type="inferred from homology"/>
<dbReference type="PANTHER" id="PTHR10869">
    <property type="entry name" value="PROLYL 4-HYDROXYLASE ALPHA SUBUNIT"/>
    <property type="match status" value="1"/>
</dbReference>
<accession>A0A553PND6</accession>
<keyword evidence="7" id="KW-0256">Endoplasmic reticulum</keyword>
<feature type="domain" description="Fe2OG dioxygenase" evidence="13">
    <location>
        <begin position="453"/>
        <end position="561"/>
    </location>
</feature>
<dbReference type="InterPro" id="IPR011990">
    <property type="entry name" value="TPR-like_helical_dom_sf"/>
</dbReference>
<dbReference type="InterPro" id="IPR006620">
    <property type="entry name" value="Pro_4_hyd_alph"/>
</dbReference>
<evidence type="ECO:0000256" key="6">
    <source>
        <dbReference type="ARBA" id="ARBA00022723"/>
    </source>
</evidence>
<sequence length="576" mass="65849">MPSRNSIDNILNHPCLFWRTHIMFSGHQMRVPNCVWATILVSFLALPFQGLAGDDGIFTSNSDLQGLLTTEAELVKGLQHYIQQEEQKILKLKQIAKSYEEIQIHAQDDKETYVGNPLNSYLLIKKMTSDWTDVKEMISANPGEDFLQNITTQKEVFKWPSDQDLNGAAVALVRLQSTYKLDTDDLAHGQLNGKSYGTKLSAHDCFELGRQSYNVGDHYHSILWMNQALKRLEEEENKTVDAGDVYEYLAFSAYVQGNIRRALRLTNKLLEVQPGHTRAMGNKVYYESTLQTENDAKFKRGEDGLGEFDDPEGVAIAEESDSPGQKTPEKTNYEKLCRGENELTEAYKAKLFCQYTTGQNPYLIYQPYKEEVVHLKPKIIIYHEVLGDNEINTIKTLSTPRFKRATVQNYKTGELETANYRISKTAWLKREEHNDIERIYQRVGDITGLNMDTSEELQVSNYGMGGHYEPHFDFARREEEHAFKSLGTGNRIATWLFYESDVDQGGATVFPQLGIGLWPKKGSAVFWYNLHRNGEGDEMTRHAACPVLAGTKWVSNFWLHERGQEFIRPCTTSPFE</sequence>
<evidence type="ECO:0000256" key="1">
    <source>
        <dbReference type="ARBA" id="ARBA00001961"/>
    </source>
</evidence>
<evidence type="ECO:0000256" key="9">
    <source>
        <dbReference type="ARBA" id="ARBA00022964"/>
    </source>
</evidence>
<evidence type="ECO:0000313" key="15">
    <source>
        <dbReference type="Proteomes" id="UP000318571"/>
    </source>
</evidence>
<dbReference type="GO" id="GO:0005506">
    <property type="term" value="F:iron ion binding"/>
    <property type="evidence" value="ECO:0007669"/>
    <property type="project" value="InterPro"/>
</dbReference>
<evidence type="ECO:0000256" key="11">
    <source>
        <dbReference type="ARBA" id="ARBA00023004"/>
    </source>
</evidence>
<keyword evidence="9" id="KW-0223">Dioxygenase</keyword>
<dbReference type="Pfam" id="PF13640">
    <property type="entry name" value="2OG-FeII_Oxy_3"/>
    <property type="match status" value="1"/>
</dbReference>
<protein>
    <recommendedName>
        <fullName evidence="5">procollagen-proline 4-dioxygenase</fullName>
        <ecNumber evidence="5">1.14.11.2</ecNumber>
    </recommendedName>
</protein>
<dbReference type="GO" id="GO:0031418">
    <property type="term" value="F:L-ascorbic acid binding"/>
    <property type="evidence" value="ECO:0007669"/>
    <property type="project" value="UniProtKB-KW"/>
</dbReference>
<comment type="subcellular location">
    <subcellularLocation>
        <location evidence="3">Endoplasmic reticulum lumen</location>
    </subcellularLocation>
</comment>
<evidence type="ECO:0000256" key="8">
    <source>
        <dbReference type="ARBA" id="ARBA00022896"/>
    </source>
</evidence>
<dbReference type="Gene3D" id="1.25.40.10">
    <property type="entry name" value="Tetratricopeptide repeat domain"/>
    <property type="match status" value="1"/>
</dbReference>
<dbReference type="OMA" id="NLTQYRN"/>
<dbReference type="Pfam" id="PF23558">
    <property type="entry name" value="TPR_P4H"/>
    <property type="match status" value="1"/>
</dbReference>
<dbReference type="Gene3D" id="2.60.120.620">
    <property type="entry name" value="q2cbj1_9rhob like domain"/>
    <property type="match status" value="1"/>
</dbReference>
<keyword evidence="6" id="KW-0479">Metal-binding</keyword>
<evidence type="ECO:0000256" key="3">
    <source>
        <dbReference type="ARBA" id="ARBA00004319"/>
    </source>
</evidence>
<comment type="similarity">
    <text evidence="4">Belongs to the P4HA family.</text>
</comment>
<evidence type="ECO:0000256" key="12">
    <source>
        <dbReference type="ARBA" id="ARBA00023180"/>
    </source>
</evidence>
<dbReference type="PANTHER" id="PTHR10869:SF244">
    <property type="entry name" value="PROLYL 4-HYDROXYLASE SUBUNIT ALPHA-2"/>
    <property type="match status" value="1"/>
</dbReference>
<dbReference type="InterPro" id="IPR013547">
    <property type="entry name" value="P4H_N"/>
</dbReference>
<keyword evidence="12" id="KW-0325">Glycoprotein</keyword>
<dbReference type="SUPFAM" id="SSF48452">
    <property type="entry name" value="TPR-like"/>
    <property type="match status" value="1"/>
</dbReference>
<evidence type="ECO:0000256" key="7">
    <source>
        <dbReference type="ARBA" id="ARBA00022824"/>
    </source>
</evidence>
<dbReference type="Pfam" id="PF08336">
    <property type="entry name" value="P4Ha_N"/>
    <property type="match status" value="1"/>
</dbReference>
<dbReference type="FunFam" id="2.60.120.620:FF:000001">
    <property type="entry name" value="Prolyl 4-hydroxylase subunit alpha 2"/>
    <property type="match status" value="1"/>
</dbReference>
<name>A0A553PND6_TIGCA</name>